<reference evidence="4 5" key="1">
    <citation type="submission" date="2019-06" db="EMBL/GenBank/DDBJ databases">
        <title>Whole genome shotgun sequence of Vibrio comitans NBRC 102076.</title>
        <authorList>
            <person name="Hosoyama A."/>
            <person name="Uohara A."/>
            <person name="Ohji S."/>
            <person name="Ichikawa N."/>
        </authorList>
    </citation>
    <scope>NUCLEOTIDE SEQUENCE [LARGE SCALE GENOMIC DNA]</scope>
    <source>
        <strain evidence="4 5">NBRC 102076</strain>
    </source>
</reference>
<dbReference type="AlphaFoldDB" id="A0A4Y3INP5"/>
<dbReference type="CDD" id="cd04301">
    <property type="entry name" value="NAT_SF"/>
    <property type="match status" value="1"/>
</dbReference>
<keyword evidence="5" id="KW-1185">Reference proteome</keyword>
<dbReference type="FunFam" id="3.40.630.30:FF:000035">
    <property type="entry name" value="GNAT family N-acetyltransferase"/>
    <property type="match status" value="1"/>
</dbReference>
<proteinExistence type="inferred from homology"/>
<dbReference type="Pfam" id="PF13673">
    <property type="entry name" value="Acetyltransf_10"/>
    <property type="match status" value="1"/>
</dbReference>
<evidence type="ECO:0000313" key="4">
    <source>
        <dbReference type="EMBL" id="GEA60464.1"/>
    </source>
</evidence>
<feature type="domain" description="N-acetyltransferase" evidence="3">
    <location>
        <begin position="11"/>
        <end position="154"/>
    </location>
</feature>
<dbReference type="InterPro" id="IPR000182">
    <property type="entry name" value="GNAT_dom"/>
</dbReference>
<comment type="similarity">
    <text evidence="1">Belongs to the UPF0039 (ElaA) family.</text>
</comment>
<dbReference type="PROSITE" id="PS51186">
    <property type="entry name" value="GNAT"/>
    <property type="match status" value="1"/>
</dbReference>
<accession>A0A4Y3INP5</accession>
<dbReference type="Gene3D" id="3.40.630.30">
    <property type="match status" value="1"/>
</dbReference>
<name>A0A4Y3INP5_9VIBR</name>
<evidence type="ECO:0000256" key="2">
    <source>
        <dbReference type="ARBA" id="ARBA00072224"/>
    </source>
</evidence>
<protein>
    <recommendedName>
        <fullName evidence="2">Protein ElaA</fullName>
    </recommendedName>
</protein>
<evidence type="ECO:0000259" key="3">
    <source>
        <dbReference type="PROSITE" id="PS51186"/>
    </source>
</evidence>
<dbReference type="EMBL" id="BJLH01000006">
    <property type="protein sequence ID" value="GEA60464.1"/>
    <property type="molecule type" value="Genomic_DNA"/>
</dbReference>
<gene>
    <name evidence="4" type="ORF">VCO01S_16570</name>
</gene>
<evidence type="ECO:0000313" key="5">
    <source>
        <dbReference type="Proteomes" id="UP000318242"/>
    </source>
</evidence>
<sequence length="154" mass="17568">MGTYMIEWKLLSFDEIDNRLLYQVLKLRVDVFVVEQECAYPELDEKDLFDGVKHLIGLIDERVVAGARLIPAGLSYPATSIGRVVVCPSVRELKLGHSLMKKAVTECLQLWPDQAIEIGAQAHLEQFYKRHGFEAFSAPYLEDGIPHINMRRKP</sequence>
<dbReference type="SUPFAM" id="SSF55729">
    <property type="entry name" value="Acyl-CoA N-acyltransferases (Nat)"/>
    <property type="match status" value="1"/>
</dbReference>
<dbReference type="InterPro" id="IPR016181">
    <property type="entry name" value="Acyl_CoA_acyltransferase"/>
</dbReference>
<dbReference type="Proteomes" id="UP000318242">
    <property type="component" value="Unassembled WGS sequence"/>
</dbReference>
<comment type="caution">
    <text evidence="4">The sequence shown here is derived from an EMBL/GenBank/DDBJ whole genome shotgun (WGS) entry which is preliminary data.</text>
</comment>
<dbReference type="GO" id="GO:0016747">
    <property type="term" value="F:acyltransferase activity, transferring groups other than amino-acyl groups"/>
    <property type="evidence" value="ECO:0007669"/>
    <property type="project" value="InterPro"/>
</dbReference>
<organism evidence="4 5">
    <name type="scientific">Vibrio comitans NBRC 102076</name>
    <dbReference type="NCBI Taxonomy" id="1219078"/>
    <lineage>
        <taxon>Bacteria</taxon>
        <taxon>Pseudomonadati</taxon>
        <taxon>Pseudomonadota</taxon>
        <taxon>Gammaproteobacteria</taxon>
        <taxon>Vibrionales</taxon>
        <taxon>Vibrionaceae</taxon>
        <taxon>Vibrio</taxon>
    </lineage>
</organism>
<evidence type="ECO:0000256" key="1">
    <source>
        <dbReference type="ARBA" id="ARBA00009623"/>
    </source>
</evidence>